<dbReference type="EMBL" id="AYKW01000045">
    <property type="protein sequence ID" value="PIL25752.1"/>
    <property type="molecule type" value="Genomic_DNA"/>
</dbReference>
<proteinExistence type="predicted"/>
<dbReference type="OrthoDB" id="2752751at2759"/>
<sequence length="407" mass="44183">MGQGIMICSLSKLTSNAGSSGGDMTFDIACGMGAILVSIPTSLASWKHAPILPKLSSVAFCHLMRQDLCPGAFALISPSVRKLNFSIKSVHAWPPFDEKLRFVFSRTFDAAPQIEGIRLELLPTRLGAPLLQAHCSRVRHIEVFPQLDFEDLAALAELPALQHLSVSLDLKPSTPEVASVLVFKSVTTLAIKGIWTELSRALTAIMRLLVLHSLVVEGWHHGDPAAELARDATECFRTISGHISVTSLSISTDYGRLPENLNTGCVMYGIADVEMPLLDFMHPLLSLSALRDVSLSFPVYFNLACTSSDLRAIAESWPALEALHLLVAEYRADADSFEFKLHPSGGPLEAIAHFARHCPRLRILHLSAMEMGQDALAAAVGLLGPALVSYQDRPRVSVDVHISSHTS</sequence>
<accession>A0A2G8RW65</accession>
<comment type="caution">
    <text evidence="1">The sequence shown here is derived from an EMBL/GenBank/DDBJ whole genome shotgun (WGS) entry which is preliminary data.</text>
</comment>
<evidence type="ECO:0000313" key="2">
    <source>
        <dbReference type="Proteomes" id="UP000230002"/>
    </source>
</evidence>
<dbReference type="Proteomes" id="UP000230002">
    <property type="component" value="Unassembled WGS sequence"/>
</dbReference>
<protein>
    <recommendedName>
        <fullName evidence="3">F-box domain-containing protein</fullName>
    </recommendedName>
</protein>
<name>A0A2G8RW65_9APHY</name>
<gene>
    <name evidence="1" type="ORF">GSI_11502</name>
</gene>
<dbReference type="Gene3D" id="3.80.10.10">
    <property type="entry name" value="Ribonuclease Inhibitor"/>
    <property type="match status" value="1"/>
</dbReference>
<dbReference type="InterPro" id="IPR032675">
    <property type="entry name" value="LRR_dom_sf"/>
</dbReference>
<evidence type="ECO:0008006" key="3">
    <source>
        <dbReference type="Google" id="ProtNLM"/>
    </source>
</evidence>
<organism evidence="1 2">
    <name type="scientific">Ganoderma sinense ZZ0214-1</name>
    <dbReference type="NCBI Taxonomy" id="1077348"/>
    <lineage>
        <taxon>Eukaryota</taxon>
        <taxon>Fungi</taxon>
        <taxon>Dikarya</taxon>
        <taxon>Basidiomycota</taxon>
        <taxon>Agaricomycotina</taxon>
        <taxon>Agaricomycetes</taxon>
        <taxon>Polyporales</taxon>
        <taxon>Polyporaceae</taxon>
        <taxon>Ganoderma</taxon>
    </lineage>
</organism>
<dbReference type="AlphaFoldDB" id="A0A2G8RW65"/>
<evidence type="ECO:0000313" key="1">
    <source>
        <dbReference type="EMBL" id="PIL25752.1"/>
    </source>
</evidence>
<reference evidence="1 2" key="1">
    <citation type="journal article" date="2015" name="Sci. Rep.">
        <title>Chromosome-level genome map provides insights into diverse defense mechanisms in the medicinal fungus Ganoderma sinense.</title>
        <authorList>
            <person name="Zhu Y."/>
            <person name="Xu J."/>
            <person name="Sun C."/>
            <person name="Zhou S."/>
            <person name="Xu H."/>
            <person name="Nelson D.R."/>
            <person name="Qian J."/>
            <person name="Song J."/>
            <person name="Luo H."/>
            <person name="Xiang L."/>
            <person name="Li Y."/>
            <person name="Xu Z."/>
            <person name="Ji A."/>
            <person name="Wang L."/>
            <person name="Lu S."/>
            <person name="Hayward A."/>
            <person name="Sun W."/>
            <person name="Li X."/>
            <person name="Schwartz D.C."/>
            <person name="Wang Y."/>
            <person name="Chen S."/>
        </authorList>
    </citation>
    <scope>NUCLEOTIDE SEQUENCE [LARGE SCALE GENOMIC DNA]</scope>
    <source>
        <strain evidence="1 2">ZZ0214-1</strain>
    </source>
</reference>
<keyword evidence="2" id="KW-1185">Reference proteome</keyword>